<accession>A0A9D7STB7</accession>
<gene>
    <name evidence="2" type="ORF">IPP15_04890</name>
</gene>
<feature type="signal peptide" evidence="1">
    <location>
        <begin position="1"/>
        <end position="21"/>
    </location>
</feature>
<dbReference type="AlphaFoldDB" id="A0A9D7STB7"/>
<evidence type="ECO:0008006" key="4">
    <source>
        <dbReference type="Google" id="ProtNLM"/>
    </source>
</evidence>
<reference evidence="2 3" key="1">
    <citation type="submission" date="2020-10" db="EMBL/GenBank/DDBJ databases">
        <title>Connecting structure to function with the recovery of over 1000 high-quality activated sludge metagenome-assembled genomes encoding full-length rRNA genes using long-read sequencing.</title>
        <authorList>
            <person name="Singleton C.M."/>
            <person name="Petriglieri F."/>
            <person name="Kristensen J.M."/>
            <person name="Kirkegaard R.H."/>
            <person name="Michaelsen T.Y."/>
            <person name="Andersen M.H."/>
            <person name="Karst S.M."/>
            <person name="Dueholm M.S."/>
            <person name="Nielsen P.H."/>
            <person name="Albertsen M."/>
        </authorList>
    </citation>
    <scope>NUCLEOTIDE SEQUENCE [LARGE SCALE GENOMIC DNA]</scope>
    <source>
        <strain evidence="2">Ribe_18-Q3-R11-54_MAXAC.273</strain>
    </source>
</reference>
<comment type="caution">
    <text evidence="2">The sequence shown here is derived from an EMBL/GenBank/DDBJ whole genome shotgun (WGS) entry which is preliminary data.</text>
</comment>
<dbReference type="Gene3D" id="2.40.160.20">
    <property type="match status" value="1"/>
</dbReference>
<evidence type="ECO:0000313" key="2">
    <source>
        <dbReference type="EMBL" id="MBK9981749.1"/>
    </source>
</evidence>
<dbReference type="Proteomes" id="UP000808337">
    <property type="component" value="Unassembled WGS sequence"/>
</dbReference>
<proteinExistence type="predicted"/>
<dbReference type="InterPro" id="IPR011250">
    <property type="entry name" value="OMP/PagP_B-barrel"/>
</dbReference>
<dbReference type="SUPFAM" id="SSF56925">
    <property type="entry name" value="OMPA-like"/>
    <property type="match status" value="1"/>
</dbReference>
<feature type="chain" id="PRO_5038460919" description="Outer membrane protein beta-barrel domain-containing protein" evidence="1">
    <location>
        <begin position="22"/>
        <end position="147"/>
    </location>
</feature>
<protein>
    <recommendedName>
        <fullName evidence="4">Outer membrane protein beta-barrel domain-containing protein</fullName>
    </recommendedName>
</protein>
<evidence type="ECO:0000313" key="3">
    <source>
        <dbReference type="Proteomes" id="UP000808337"/>
    </source>
</evidence>
<keyword evidence="1" id="KW-0732">Signal</keyword>
<dbReference type="EMBL" id="JADKGY010000001">
    <property type="protein sequence ID" value="MBK9981749.1"/>
    <property type="molecule type" value="Genomic_DNA"/>
</dbReference>
<sequence length="147" mass="16801">MKILHSIFLLIFLLFSFSLSAQDPISNLSISKGLSLGAHAAYISHENDVYHAEPEYAIGYGVRIQYGFNHKMAVALSYQHYSIKPKSINSNVNRYPLFEYDIIGEYIFGTSISRLRPNLQAGFNFTTTEESYFYPELNGLTECGYYR</sequence>
<organism evidence="2 3">
    <name type="scientific">Candidatus Opimibacter skivensis</name>
    <dbReference type="NCBI Taxonomy" id="2982028"/>
    <lineage>
        <taxon>Bacteria</taxon>
        <taxon>Pseudomonadati</taxon>
        <taxon>Bacteroidota</taxon>
        <taxon>Saprospiria</taxon>
        <taxon>Saprospirales</taxon>
        <taxon>Saprospiraceae</taxon>
        <taxon>Candidatus Opimibacter</taxon>
    </lineage>
</organism>
<name>A0A9D7STB7_9BACT</name>
<evidence type="ECO:0000256" key="1">
    <source>
        <dbReference type="SAM" id="SignalP"/>
    </source>
</evidence>